<organism evidence="2 3">
    <name type="scientific">Candidatus Thiomargarita nelsonii</name>
    <dbReference type="NCBI Taxonomy" id="1003181"/>
    <lineage>
        <taxon>Bacteria</taxon>
        <taxon>Pseudomonadati</taxon>
        <taxon>Pseudomonadota</taxon>
        <taxon>Gammaproteobacteria</taxon>
        <taxon>Thiotrichales</taxon>
        <taxon>Thiotrichaceae</taxon>
        <taxon>Thiomargarita</taxon>
    </lineage>
</organism>
<name>A0A0A6P9L8_9GAMM</name>
<dbReference type="EMBL" id="JSZA02000024">
    <property type="protein sequence ID" value="KHD06919.1"/>
    <property type="molecule type" value="Genomic_DNA"/>
</dbReference>
<gene>
    <name evidence="2" type="ORF">PN36_08385</name>
</gene>
<dbReference type="InterPro" id="IPR008928">
    <property type="entry name" value="6-hairpin_glycosidase_sf"/>
</dbReference>
<evidence type="ECO:0000313" key="2">
    <source>
        <dbReference type="EMBL" id="KHD06919.1"/>
    </source>
</evidence>
<keyword evidence="3" id="KW-1185">Reference proteome</keyword>
<dbReference type="SUPFAM" id="SSF48208">
    <property type="entry name" value="Six-hairpin glycosidases"/>
    <property type="match status" value="1"/>
</dbReference>
<proteinExistence type="predicted"/>
<dbReference type="GO" id="GO:0005975">
    <property type="term" value="P:carbohydrate metabolic process"/>
    <property type="evidence" value="ECO:0007669"/>
    <property type="project" value="InterPro"/>
</dbReference>
<dbReference type="PANTHER" id="PTHR42899:SF1">
    <property type="entry name" value="SPERMATOGENESIS-ASSOCIATED PROTEIN 20"/>
    <property type="match status" value="1"/>
</dbReference>
<reference evidence="2 3" key="1">
    <citation type="journal article" date="2016" name="Front. Microbiol.">
        <title>Single-Cell (Meta-)Genomics of a Dimorphic Candidatus Thiomargarita nelsonii Reveals Genomic Plasticity.</title>
        <authorList>
            <person name="Flood B.E."/>
            <person name="Fliss P."/>
            <person name="Jones D.S."/>
            <person name="Dick G.J."/>
            <person name="Jain S."/>
            <person name="Kaster A.K."/>
            <person name="Winkel M."/>
            <person name="Mussmann M."/>
            <person name="Bailey J."/>
        </authorList>
    </citation>
    <scope>NUCLEOTIDE SEQUENCE [LARGE SCALE GENOMIC DNA]</scope>
    <source>
        <strain evidence="2">Hydrate Ridge</strain>
    </source>
</reference>
<dbReference type="Gene3D" id="3.40.30.10">
    <property type="entry name" value="Glutaredoxin"/>
    <property type="match status" value="1"/>
</dbReference>
<evidence type="ECO:0000313" key="3">
    <source>
        <dbReference type="Proteomes" id="UP000030428"/>
    </source>
</evidence>
<dbReference type="PIRSF" id="PIRSF006402">
    <property type="entry name" value="UCP006402_thioredoxin"/>
    <property type="match status" value="1"/>
</dbReference>
<dbReference type="PANTHER" id="PTHR42899">
    <property type="entry name" value="SPERMATOGENESIS-ASSOCIATED PROTEIN 20"/>
    <property type="match status" value="1"/>
</dbReference>
<dbReference type="Proteomes" id="UP000030428">
    <property type="component" value="Unassembled WGS sequence"/>
</dbReference>
<dbReference type="AlphaFoldDB" id="A0A0A6P9L8"/>
<dbReference type="InterPro" id="IPR004879">
    <property type="entry name" value="Ssp411-like_TRX"/>
</dbReference>
<sequence length="698" mass="79007">MRDKFMSNPLINETSPYLLQHAHNPVQWYPWGEQALSLAKEQNKPILLSIGYSACHWCHVMAHESFENPDTAALMNDLFVNIKVDREERPDLDKIYQMAHQLIIQRAGGWPLTMFLSPKEHYPFFGGTYFPPQPRYGMPAFSEILTKVAAFYHSHQAQINEQNRSLAQALQGGYESSAPEQINAAPFNQARAQLGQNFDHTHAGFGGAPKFPHISNIERLLHHYVISARQGKQPDEEGLHMALFTLKKMALGGIYDHLGGGFCRYSVDDLWMIPHFEKMLYDNGPFLGIYSEAWQLIETESLFKRTALETADWVIREMQSPEGGFYSSFDADSEGEEGKFYIWTPAEVKSLLDEELYPPFAHHFGLDKPANFEGNWHLHVYHEREEMDARLDKARDILFQHREGRVHPGRDEKILTSWNALMIKGMATAGRIFVREDYLKAAEQSLDFIRNTLWVDGRLLATNGKAHLNAYLDDYAFLLDAILSLLQARWRDGDMAFAIELAEVLLEEFADTAQGGFYFTGHNHETLISRPKSFSDDSVPSGNGIAAHALGRLGHILGETRYLEAAEKTIQAAWSSLMQMASGHTTMLLAVEDYLFPPQTIILRGEPETLKKWQAVCQKNYAPQRLSFAIPTGSEAKVFARARKLLPRKDDLPGMLANRKAEGAAVAYVCSGYQCSAPIMSLDELTKVLFEQAMPDNK</sequence>
<protein>
    <submittedName>
        <fullName evidence="2">Thioredoxin</fullName>
    </submittedName>
</protein>
<dbReference type="InterPro" id="IPR036249">
    <property type="entry name" value="Thioredoxin-like_sf"/>
</dbReference>
<dbReference type="SUPFAM" id="SSF52833">
    <property type="entry name" value="Thioredoxin-like"/>
    <property type="match status" value="1"/>
</dbReference>
<dbReference type="InterPro" id="IPR024705">
    <property type="entry name" value="Ssp411"/>
</dbReference>
<dbReference type="CDD" id="cd02955">
    <property type="entry name" value="SSP411"/>
    <property type="match status" value="1"/>
</dbReference>
<feature type="domain" description="Spermatogenesis-associated protein 20-like TRX" evidence="1">
    <location>
        <begin position="8"/>
        <end position="171"/>
    </location>
</feature>
<comment type="caution">
    <text evidence="2">The sequence shown here is derived from an EMBL/GenBank/DDBJ whole genome shotgun (WGS) entry which is preliminary data.</text>
</comment>
<dbReference type="Pfam" id="PF03190">
    <property type="entry name" value="Thioredox_DsbH"/>
    <property type="match status" value="1"/>
</dbReference>
<accession>A0A0A6P9L8</accession>
<evidence type="ECO:0000259" key="1">
    <source>
        <dbReference type="Pfam" id="PF03190"/>
    </source>
</evidence>